<gene>
    <name evidence="10" type="ORF">GSLYS_00016156001</name>
</gene>
<evidence type="ECO:0000256" key="9">
    <source>
        <dbReference type="SAM" id="Phobius"/>
    </source>
</evidence>
<keyword evidence="8 9" id="KW-0472">Membrane</keyword>
<evidence type="ECO:0000256" key="6">
    <source>
        <dbReference type="ARBA" id="ARBA00022989"/>
    </source>
</evidence>
<comment type="subcellular location">
    <subcellularLocation>
        <location evidence="1">Mitochondrion inner membrane</location>
    </subcellularLocation>
</comment>
<keyword evidence="5" id="KW-0999">Mitochondrion inner membrane</keyword>
<evidence type="ECO:0000256" key="2">
    <source>
        <dbReference type="ARBA" id="ARBA00009575"/>
    </source>
</evidence>
<organism evidence="10 11">
    <name type="scientific">Lymnaea stagnalis</name>
    <name type="common">Great pond snail</name>
    <name type="synonym">Helix stagnalis</name>
    <dbReference type="NCBI Taxonomy" id="6523"/>
    <lineage>
        <taxon>Eukaryota</taxon>
        <taxon>Metazoa</taxon>
        <taxon>Spiralia</taxon>
        <taxon>Lophotrochozoa</taxon>
        <taxon>Mollusca</taxon>
        <taxon>Gastropoda</taxon>
        <taxon>Heterobranchia</taxon>
        <taxon>Euthyneura</taxon>
        <taxon>Panpulmonata</taxon>
        <taxon>Hygrophila</taxon>
        <taxon>Lymnaeoidea</taxon>
        <taxon>Lymnaeidae</taxon>
        <taxon>Lymnaea</taxon>
    </lineage>
</organism>
<comment type="similarity">
    <text evidence="2">Belongs to the COX20 family.</text>
</comment>
<comment type="caution">
    <text evidence="10">The sequence shown here is derived from an EMBL/GenBank/DDBJ whole genome shotgun (WGS) entry which is preliminary data.</text>
</comment>
<evidence type="ECO:0000313" key="11">
    <source>
        <dbReference type="Proteomes" id="UP001497497"/>
    </source>
</evidence>
<keyword evidence="6 9" id="KW-1133">Transmembrane helix</keyword>
<dbReference type="PRINTS" id="PR02049">
    <property type="entry name" value="PROTEINF36A"/>
</dbReference>
<keyword evidence="4 9" id="KW-0812">Transmembrane</keyword>
<evidence type="ECO:0000256" key="5">
    <source>
        <dbReference type="ARBA" id="ARBA00022792"/>
    </source>
</evidence>
<dbReference type="AlphaFoldDB" id="A0AAV2ID80"/>
<evidence type="ECO:0000256" key="1">
    <source>
        <dbReference type="ARBA" id="ARBA00004273"/>
    </source>
</evidence>
<dbReference type="PANTHER" id="PTHR31586:SF1">
    <property type="entry name" value="CYTOCHROME C OXIDASE ASSEMBLY PROTEIN COX20, MITOCHONDRIAL"/>
    <property type="match status" value="1"/>
</dbReference>
<evidence type="ECO:0000313" key="10">
    <source>
        <dbReference type="EMBL" id="CAL1542622.1"/>
    </source>
</evidence>
<feature type="transmembrane region" description="Helical" evidence="9">
    <location>
        <begin position="32"/>
        <end position="51"/>
    </location>
</feature>
<dbReference type="PANTHER" id="PTHR31586">
    <property type="entry name" value="CYTOCHROME C OXIDASE PROTEIN 20"/>
    <property type="match status" value="1"/>
</dbReference>
<dbReference type="GO" id="GO:0033617">
    <property type="term" value="P:mitochondrial respiratory chain complex IV assembly"/>
    <property type="evidence" value="ECO:0007669"/>
    <property type="project" value="InterPro"/>
</dbReference>
<dbReference type="EMBL" id="CAXITT010000496">
    <property type="protein sequence ID" value="CAL1542622.1"/>
    <property type="molecule type" value="Genomic_DNA"/>
</dbReference>
<proteinExistence type="inferred from homology"/>
<sequence length="109" mass="12280">MLNKGLWMNEVKNGENVSFITRLQTTPCLKTSCLYGINGGLGIGLAHFLFTSNVSRALKYGHGGFMVFLFGTWGVCRYHHAQERFKTRQWQKATANGTNKIQLIDPKDV</sequence>
<evidence type="ECO:0000256" key="8">
    <source>
        <dbReference type="ARBA" id="ARBA00023136"/>
    </source>
</evidence>
<dbReference type="Proteomes" id="UP001497497">
    <property type="component" value="Unassembled WGS sequence"/>
</dbReference>
<accession>A0AAV2ID80</accession>
<evidence type="ECO:0000256" key="3">
    <source>
        <dbReference type="ARBA" id="ARBA00017689"/>
    </source>
</evidence>
<name>A0AAV2ID80_LYMST</name>
<evidence type="ECO:0000256" key="7">
    <source>
        <dbReference type="ARBA" id="ARBA00023128"/>
    </source>
</evidence>
<evidence type="ECO:0000256" key="4">
    <source>
        <dbReference type="ARBA" id="ARBA00022692"/>
    </source>
</evidence>
<dbReference type="GO" id="GO:0005743">
    <property type="term" value="C:mitochondrial inner membrane"/>
    <property type="evidence" value="ECO:0007669"/>
    <property type="project" value="UniProtKB-SubCell"/>
</dbReference>
<protein>
    <recommendedName>
        <fullName evidence="3">Cytochrome c oxidase assembly protein COX20, mitochondrial</fullName>
    </recommendedName>
</protein>
<keyword evidence="7" id="KW-0496">Mitochondrion</keyword>
<dbReference type="InterPro" id="IPR022533">
    <property type="entry name" value="Cox20"/>
</dbReference>
<feature type="transmembrane region" description="Helical" evidence="9">
    <location>
        <begin position="57"/>
        <end position="76"/>
    </location>
</feature>
<dbReference type="Pfam" id="PF12597">
    <property type="entry name" value="Cox20"/>
    <property type="match status" value="1"/>
</dbReference>
<reference evidence="10 11" key="1">
    <citation type="submission" date="2024-04" db="EMBL/GenBank/DDBJ databases">
        <authorList>
            <consortium name="Genoscope - CEA"/>
            <person name="William W."/>
        </authorList>
    </citation>
    <scope>NUCLEOTIDE SEQUENCE [LARGE SCALE GENOMIC DNA]</scope>
</reference>
<keyword evidence="11" id="KW-1185">Reference proteome</keyword>